<dbReference type="RefSeq" id="WP_078981051.1">
    <property type="nucleotide sequence ID" value="NZ_MWQN01000003.1"/>
</dbReference>
<feature type="chain" id="PRO_5012910774" description="Chaplin domain-containing protein" evidence="8">
    <location>
        <begin position="28"/>
        <end position="125"/>
    </location>
</feature>
<dbReference type="GO" id="GO:0007155">
    <property type="term" value="P:cell adhesion"/>
    <property type="evidence" value="ECO:0007669"/>
    <property type="project" value="UniProtKB-KW"/>
</dbReference>
<dbReference type="AlphaFoldDB" id="A0A1T3NM57"/>
<keyword evidence="2" id="KW-0134">Cell wall</keyword>
<keyword evidence="3" id="KW-0964">Secreted</keyword>
<protein>
    <recommendedName>
        <fullName evidence="9">Chaplin domain-containing protein</fullName>
    </recommendedName>
</protein>
<accession>A0A1T3NM57</accession>
<evidence type="ECO:0000256" key="1">
    <source>
        <dbReference type="ARBA" id="ARBA00004191"/>
    </source>
</evidence>
<feature type="region of interest" description="Disordered" evidence="7">
    <location>
        <begin position="85"/>
        <end position="125"/>
    </location>
</feature>
<feature type="compositionally biased region" description="Basic and acidic residues" evidence="7">
    <location>
        <begin position="111"/>
        <end position="125"/>
    </location>
</feature>
<evidence type="ECO:0000256" key="4">
    <source>
        <dbReference type="ARBA" id="ARBA00022729"/>
    </source>
</evidence>
<reference evidence="10 11" key="1">
    <citation type="submission" date="2017-03" db="EMBL/GenBank/DDBJ databases">
        <title>Draft genome sequence of Streptomyces scabrisporus NF3, endophyte isolated from Amphipterygium adstringens.</title>
        <authorList>
            <person name="Vazquez M."/>
            <person name="Ceapa C.D."/>
            <person name="Rodriguez Luna D."/>
            <person name="Sanchez Esquivel S."/>
        </authorList>
    </citation>
    <scope>NUCLEOTIDE SEQUENCE [LARGE SCALE GENOMIC DNA]</scope>
    <source>
        <strain evidence="10 11">NF3</strain>
    </source>
</reference>
<evidence type="ECO:0000256" key="8">
    <source>
        <dbReference type="SAM" id="SignalP"/>
    </source>
</evidence>
<evidence type="ECO:0000313" key="10">
    <source>
        <dbReference type="EMBL" id="OPC77959.1"/>
    </source>
</evidence>
<comment type="caution">
    <text evidence="10">The sequence shown here is derived from an EMBL/GenBank/DDBJ whole genome shotgun (WGS) entry which is preliminary data.</text>
</comment>
<dbReference type="PROSITE" id="PS51884">
    <property type="entry name" value="CHAPLIN"/>
    <property type="match status" value="1"/>
</dbReference>
<keyword evidence="6" id="KW-0034">Amyloid</keyword>
<evidence type="ECO:0000256" key="7">
    <source>
        <dbReference type="SAM" id="MobiDB-lite"/>
    </source>
</evidence>
<evidence type="ECO:0000259" key="9">
    <source>
        <dbReference type="PROSITE" id="PS51884"/>
    </source>
</evidence>
<dbReference type="STRING" id="159449.B4N89_37640"/>
<evidence type="ECO:0000256" key="5">
    <source>
        <dbReference type="ARBA" id="ARBA00022889"/>
    </source>
</evidence>
<dbReference type="Proteomes" id="UP000190037">
    <property type="component" value="Unassembled WGS sequence"/>
</dbReference>
<proteinExistence type="predicted"/>
<keyword evidence="11" id="KW-1185">Reference proteome</keyword>
<gene>
    <name evidence="10" type="ORF">B4N89_37640</name>
</gene>
<feature type="signal peptide" evidence="8">
    <location>
        <begin position="1"/>
        <end position="27"/>
    </location>
</feature>
<keyword evidence="4 8" id="KW-0732">Signal</keyword>
<evidence type="ECO:0000256" key="3">
    <source>
        <dbReference type="ARBA" id="ARBA00022525"/>
    </source>
</evidence>
<dbReference type="EMBL" id="MWQN01000003">
    <property type="protein sequence ID" value="OPC77959.1"/>
    <property type="molecule type" value="Genomic_DNA"/>
</dbReference>
<evidence type="ECO:0000313" key="11">
    <source>
        <dbReference type="Proteomes" id="UP000190037"/>
    </source>
</evidence>
<dbReference type="InterPro" id="IPR005528">
    <property type="entry name" value="ChpA-H"/>
</dbReference>
<evidence type="ECO:0000256" key="6">
    <source>
        <dbReference type="ARBA" id="ARBA00023087"/>
    </source>
</evidence>
<keyword evidence="5" id="KW-0130">Cell adhesion</keyword>
<feature type="domain" description="Chaplin" evidence="9">
    <location>
        <begin position="38"/>
        <end position="78"/>
    </location>
</feature>
<dbReference type="Pfam" id="PF03777">
    <property type="entry name" value="ChpA-C"/>
    <property type="match status" value="1"/>
</dbReference>
<name>A0A1T3NM57_9ACTN</name>
<comment type="subcellular location">
    <subcellularLocation>
        <location evidence="1">Secreted</location>
        <location evidence="1">Cell wall</location>
    </subcellularLocation>
</comment>
<organism evidence="10 11">
    <name type="scientific">Embleya scabrispora</name>
    <dbReference type="NCBI Taxonomy" id="159449"/>
    <lineage>
        <taxon>Bacteria</taxon>
        <taxon>Bacillati</taxon>
        <taxon>Actinomycetota</taxon>
        <taxon>Actinomycetes</taxon>
        <taxon>Kitasatosporales</taxon>
        <taxon>Streptomycetaceae</taxon>
        <taxon>Embleya</taxon>
    </lineage>
</organism>
<evidence type="ECO:0000256" key="2">
    <source>
        <dbReference type="ARBA" id="ARBA00022512"/>
    </source>
</evidence>
<dbReference type="OrthoDB" id="9932027at2"/>
<sequence>MNSFKKAGALAVGTAALVMAGTGAASASSEADAAAVKSSGVFSGNIGQSPFHTPAEGCANTANAVAALNPAFGSECVIAEIENNDYDDEDYDHEGDHHRPQGHPHGGGGYQHDDGHRSLLERVGV</sequence>